<dbReference type="SUPFAM" id="SSF55729">
    <property type="entry name" value="Acyl-CoA N-acyltransferases (Nat)"/>
    <property type="match status" value="1"/>
</dbReference>
<accession>A0ABS6A195</accession>
<keyword evidence="8" id="KW-1185">Reference proteome</keyword>
<comment type="caution">
    <text evidence="7">The sequence shown here is derived from an EMBL/GenBank/DDBJ whole genome shotgun (WGS) entry which is preliminary data.</text>
</comment>
<dbReference type="EMBL" id="JAAOMP010000150">
    <property type="protein sequence ID" value="MBU2761142.1"/>
    <property type="molecule type" value="Genomic_DNA"/>
</dbReference>
<dbReference type="Pfam" id="PF00583">
    <property type="entry name" value="Acetyltransf_1"/>
    <property type="match status" value="1"/>
</dbReference>
<dbReference type="PANTHER" id="PTHR36449">
    <property type="entry name" value="ACETYLTRANSFERASE-RELATED"/>
    <property type="match status" value="1"/>
</dbReference>
<protein>
    <submittedName>
        <fullName evidence="7">GNAT family N-acetyltransferase</fullName>
    </submittedName>
</protein>
<organism evidence="7 8">
    <name type="scientific">Acidithiobacillus sulfurivorans</name>
    <dbReference type="NCBI Taxonomy" id="1958756"/>
    <lineage>
        <taxon>Bacteria</taxon>
        <taxon>Pseudomonadati</taxon>
        <taxon>Pseudomonadota</taxon>
        <taxon>Acidithiobacillia</taxon>
        <taxon>Acidithiobacillales</taxon>
        <taxon>Acidithiobacillaceae</taxon>
        <taxon>Acidithiobacillus</taxon>
    </lineage>
</organism>
<keyword evidence="1" id="KW-0678">Repressor</keyword>
<gene>
    <name evidence="7" type="ORF">HAP95_13470</name>
</gene>
<feature type="domain" description="N-acetyltransferase" evidence="6">
    <location>
        <begin position="8"/>
        <end position="170"/>
    </location>
</feature>
<sequence>MRVKFGVLEIQLLDPQRHDRQAFTSAVDALDEYLHRFAVQHVKKGIAVVYVLVDTDKPKTILGYYSLSAAQIDAMQMDALTRKKLPRYPVPCFRLGRLAVDSAHQGKGLGRLLIGCAVEHCLEARKTVAAYALVVDAKGEEARAFYVHYGFLSCKDDPMTLYLSLGFFWQS</sequence>
<evidence type="ECO:0000256" key="3">
    <source>
        <dbReference type="ARBA" id="ARBA00022679"/>
    </source>
</evidence>
<dbReference type="RefSeq" id="WP_215884669.1">
    <property type="nucleotide sequence ID" value="NZ_JAAOMP010000150.1"/>
</dbReference>
<dbReference type="Proteomes" id="UP000755654">
    <property type="component" value="Unassembled WGS sequence"/>
</dbReference>
<evidence type="ECO:0000256" key="1">
    <source>
        <dbReference type="ARBA" id="ARBA00022491"/>
    </source>
</evidence>
<evidence type="ECO:0000313" key="7">
    <source>
        <dbReference type="EMBL" id="MBU2761142.1"/>
    </source>
</evidence>
<dbReference type="PANTHER" id="PTHR36449:SF1">
    <property type="entry name" value="ACETYLTRANSFERASE"/>
    <property type="match status" value="1"/>
</dbReference>
<evidence type="ECO:0000313" key="8">
    <source>
        <dbReference type="Proteomes" id="UP000755654"/>
    </source>
</evidence>
<dbReference type="InterPro" id="IPR016181">
    <property type="entry name" value="Acyl_CoA_acyltransferase"/>
</dbReference>
<dbReference type="InterPro" id="IPR000182">
    <property type="entry name" value="GNAT_dom"/>
</dbReference>
<dbReference type="PROSITE" id="PS51186">
    <property type="entry name" value="GNAT"/>
    <property type="match status" value="1"/>
</dbReference>
<evidence type="ECO:0000259" key="6">
    <source>
        <dbReference type="PROSITE" id="PS51186"/>
    </source>
</evidence>
<keyword evidence="2" id="KW-1277">Toxin-antitoxin system</keyword>
<reference evidence="7 8" key="1">
    <citation type="journal article" date="2021" name="ISME J.">
        <title>Genomic evolution of the class Acidithiobacillia: deep-branching Proteobacteria living in extreme acidic conditions.</title>
        <authorList>
            <person name="Moya-Beltran A."/>
            <person name="Beard S."/>
            <person name="Rojas-Villalobos C."/>
            <person name="Issotta F."/>
            <person name="Gallardo Y."/>
            <person name="Ulloa R."/>
            <person name="Giaveno A."/>
            <person name="Degli Esposti M."/>
            <person name="Johnson D.B."/>
            <person name="Quatrini R."/>
        </authorList>
    </citation>
    <scope>NUCLEOTIDE SEQUENCE [LARGE SCALE GENOMIC DNA]</scope>
    <source>
        <strain evidence="7 8">RW2</strain>
    </source>
</reference>
<dbReference type="Gene3D" id="3.40.630.30">
    <property type="match status" value="1"/>
</dbReference>
<evidence type="ECO:0000256" key="2">
    <source>
        <dbReference type="ARBA" id="ARBA00022649"/>
    </source>
</evidence>
<name>A0ABS6A195_9PROT</name>
<keyword evidence="3" id="KW-0808">Transferase</keyword>
<dbReference type="CDD" id="cd04301">
    <property type="entry name" value="NAT_SF"/>
    <property type="match status" value="1"/>
</dbReference>
<proteinExistence type="predicted"/>
<keyword evidence="4" id="KW-0012">Acyltransferase</keyword>
<evidence type="ECO:0000256" key="4">
    <source>
        <dbReference type="ARBA" id="ARBA00023315"/>
    </source>
</evidence>
<comment type="catalytic activity">
    <reaction evidence="5">
        <text>glycyl-tRNA(Gly) + acetyl-CoA = N-acetylglycyl-tRNA(Gly) + CoA + H(+)</text>
        <dbReference type="Rhea" id="RHEA:81867"/>
        <dbReference type="Rhea" id="RHEA-COMP:9683"/>
        <dbReference type="Rhea" id="RHEA-COMP:19766"/>
        <dbReference type="ChEBI" id="CHEBI:15378"/>
        <dbReference type="ChEBI" id="CHEBI:57287"/>
        <dbReference type="ChEBI" id="CHEBI:57288"/>
        <dbReference type="ChEBI" id="CHEBI:78522"/>
        <dbReference type="ChEBI" id="CHEBI:232036"/>
    </reaction>
</comment>
<evidence type="ECO:0000256" key="5">
    <source>
        <dbReference type="ARBA" id="ARBA00049880"/>
    </source>
</evidence>